<keyword evidence="2" id="KW-1185">Reference proteome</keyword>
<evidence type="ECO:0000313" key="1">
    <source>
        <dbReference type="EMBL" id="GAA4467022.1"/>
    </source>
</evidence>
<dbReference type="EMBL" id="BAABFA010000015">
    <property type="protein sequence ID" value="GAA4467022.1"/>
    <property type="molecule type" value="Genomic_DNA"/>
</dbReference>
<gene>
    <name evidence="1" type="ORF">GCM10023093_22100</name>
</gene>
<evidence type="ECO:0000313" key="2">
    <source>
        <dbReference type="Proteomes" id="UP001500067"/>
    </source>
</evidence>
<proteinExistence type="predicted"/>
<comment type="caution">
    <text evidence="1">The sequence shown here is derived from an EMBL/GenBank/DDBJ whole genome shotgun (WGS) entry which is preliminary data.</text>
</comment>
<dbReference type="Proteomes" id="UP001500067">
    <property type="component" value="Unassembled WGS sequence"/>
</dbReference>
<sequence length="83" mass="9459">MTKDLLNSPTDGHKATSTFYDLRNDQGNYLSQMYGIESKYPYTRTDDRPSIGYTQHNDCGCHQRSGLNEATDRTAFNNTPFSK</sequence>
<organism evidence="1 2">
    <name type="scientific">Nemorincola caseinilytica</name>
    <dbReference type="NCBI Taxonomy" id="2054315"/>
    <lineage>
        <taxon>Bacteria</taxon>
        <taxon>Pseudomonadati</taxon>
        <taxon>Bacteroidota</taxon>
        <taxon>Chitinophagia</taxon>
        <taxon>Chitinophagales</taxon>
        <taxon>Chitinophagaceae</taxon>
        <taxon>Nemorincola</taxon>
    </lineage>
</organism>
<reference evidence="2" key="1">
    <citation type="journal article" date="2019" name="Int. J. Syst. Evol. Microbiol.">
        <title>The Global Catalogue of Microorganisms (GCM) 10K type strain sequencing project: providing services to taxonomists for standard genome sequencing and annotation.</title>
        <authorList>
            <consortium name="The Broad Institute Genomics Platform"/>
            <consortium name="The Broad Institute Genome Sequencing Center for Infectious Disease"/>
            <person name="Wu L."/>
            <person name="Ma J."/>
        </authorList>
    </citation>
    <scope>NUCLEOTIDE SEQUENCE [LARGE SCALE GENOMIC DNA]</scope>
    <source>
        <strain evidence="2">JCM 32105</strain>
    </source>
</reference>
<name>A0ABP8NK50_9BACT</name>
<protein>
    <submittedName>
        <fullName evidence="1">Uncharacterized protein</fullName>
    </submittedName>
</protein>
<accession>A0ABP8NK50</accession>